<dbReference type="PANTHER" id="PTHR13582">
    <property type="entry name" value="M-PHASE PHOSPHOPROTEIN 6"/>
    <property type="match status" value="1"/>
</dbReference>
<accession>A0A0K9Q0C7</accession>
<dbReference type="EMBL" id="LFYR01000514">
    <property type="protein sequence ID" value="KMZ73915.1"/>
    <property type="molecule type" value="Genomic_DNA"/>
</dbReference>
<organism evidence="2 3">
    <name type="scientific">Zostera marina</name>
    <name type="common">Eelgrass</name>
    <dbReference type="NCBI Taxonomy" id="29655"/>
    <lineage>
        <taxon>Eukaryota</taxon>
        <taxon>Viridiplantae</taxon>
        <taxon>Streptophyta</taxon>
        <taxon>Embryophyta</taxon>
        <taxon>Tracheophyta</taxon>
        <taxon>Spermatophyta</taxon>
        <taxon>Magnoliopsida</taxon>
        <taxon>Liliopsida</taxon>
        <taxon>Zosteraceae</taxon>
        <taxon>Zostera</taxon>
    </lineage>
</organism>
<sequence length="179" mass="20119">MSSHALSSTLKNLKFMQRSKPKEVKKDVEEENTVAVNSFDDVPFVSSHPFIKRKCVVIMEGNPLPGAVRGRMSFQGFNPTIDKLNQEAVGCSTQSSMPNTEKLNCEISGRSQDDQEAARRNGSMEIDMSSPCVSEQKIGTLSEENGKRASNNQRKQRRREKLDWSVLKRPKIQDKDDAT</sequence>
<dbReference type="PANTHER" id="PTHR13582:SF0">
    <property type="entry name" value="M-PHASE PHOSPHOPROTEIN 6"/>
    <property type="match status" value="1"/>
</dbReference>
<evidence type="ECO:0000313" key="3">
    <source>
        <dbReference type="Proteomes" id="UP000036987"/>
    </source>
</evidence>
<dbReference type="GO" id="GO:0000460">
    <property type="term" value="P:maturation of 5.8S rRNA"/>
    <property type="evidence" value="ECO:0000318"/>
    <property type="project" value="GO_Central"/>
</dbReference>
<dbReference type="STRING" id="29655.A0A0K9Q0C7"/>
<evidence type="ECO:0000313" key="2">
    <source>
        <dbReference type="EMBL" id="KMZ73915.1"/>
    </source>
</evidence>
<dbReference type="AlphaFoldDB" id="A0A0K9Q0C7"/>
<protein>
    <submittedName>
        <fullName evidence="2">Uncharacterized protein</fullName>
    </submittedName>
</protein>
<feature type="compositionally biased region" description="Polar residues" evidence="1">
    <location>
        <begin position="131"/>
        <end position="153"/>
    </location>
</feature>
<comment type="caution">
    <text evidence="2">The sequence shown here is derived from an EMBL/GenBank/DDBJ whole genome shotgun (WGS) entry which is preliminary data.</text>
</comment>
<reference evidence="3" key="1">
    <citation type="journal article" date="2016" name="Nature">
        <title>The genome of the seagrass Zostera marina reveals angiosperm adaptation to the sea.</title>
        <authorList>
            <person name="Olsen J.L."/>
            <person name="Rouze P."/>
            <person name="Verhelst B."/>
            <person name="Lin Y.-C."/>
            <person name="Bayer T."/>
            <person name="Collen J."/>
            <person name="Dattolo E."/>
            <person name="De Paoli E."/>
            <person name="Dittami S."/>
            <person name="Maumus F."/>
            <person name="Michel G."/>
            <person name="Kersting A."/>
            <person name="Lauritano C."/>
            <person name="Lohaus R."/>
            <person name="Toepel M."/>
            <person name="Tonon T."/>
            <person name="Vanneste K."/>
            <person name="Amirebrahimi M."/>
            <person name="Brakel J."/>
            <person name="Bostroem C."/>
            <person name="Chovatia M."/>
            <person name="Grimwood J."/>
            <person name="Jenkins J.W."/>
            <person name="Jueterbock A."/>
            <person name="Mraz A."/>
            <person name="Stam W.T."/>
            <person name="Tice H."/>
            <person name="Bornberg-Bauer E."/>
            <person name="Green P.J."/>
            <person name="Pearson G.A."/>
            <person name="Procaccini G."/>
            <person name="Duarte C.M."/>
            <person name="Schmutz J."/>
            <person name="Reusch T.B.H."/>
            <person name="Van de Peer Y."/>
        </authorList>
    </citation>
    <scope>NUCLEOTIDE SEQUENCE [LARGE SCALE GENOMIC DNA]</scope>
    <source>
        <strain evidence="3">cv. Finnish</strain>
    </source>
</reference>
<keyword evidence="3" id="KW-1185">Reference proteome</keyword>
<proteinExistence type="predicted"/>
<feature type="region of interest" description="Disordered" evidence="1">
    <location>
        <begin position="108"/>
        <end position="179"/>
    </location>
</feature>
<dbReference type="Proteomes" id="UP000036987">
    <property type="component" value="Unassembled WGS sequence"/>
</dbReference>
<gene>
    <name evidence="2" type="ORF">ZOSMA_13G01230</name>
</gene>
<dbReference type="Pfam" id="PF10175">
    <property type="entry name" value="MPP6"/>
    <property type="match status" value="1"/>
</dbReference>
<name>A0A0K9Q0C7_ZOSMR</name>
<dbReference type="InterPro" id="IPR019324">
    <property type="entry name" value="MPP6"/>
</dbReference>
<dbReference type="OrthoDB" id="2019850at2759"/>
<evidence type="ECO:0000256" key="1">
    <source>
        <dbReference type="SAM" id="MobiDB-lite"/>
    </source>
</evidence>